<dbReference type="AlphaFoldDB" id="V4L1F6"/>
<feature type="region of interest" description="Disordered" evidence="1">
    <location>
        <begin position="284"/>
        <end position="320"/>
    </location>
</feature>
<organism evidence="2 3">
    <name type="scientific">Eutrema salsugineum</name>
    <name type="common">Saltwater cress</name>
    <name type="synonym">Sisymbrium salsugineum</name>
    <dbReference type="NCBI Taxonomy" id="72664"/>
    <lineage>
        <taxon>Eukaryota</taxon>
        <taxon>Viridiplantae</taxon>
        <taxon>Streptophyta</taxon>
        <taxon>Embryophyta</taxon>
        <taxon>Tracheophyta</taxon>
        <taxon>Spermatophyta</taxon>
        <taxon>Magnoliopsida</taxon>
        <taxon>eudicotyledons</taxon>
        <taxon>Gunneridae</taxon>
        <taxon>Pentapetalae</taxon>
        <taxon>rosids</taxon>
        <taxon>malvids</taxon>
        <taxon>Brassicales</taxon>
        <taxon>Brassicaceae</taxon>
        <taxon>Eutremeae</taxon>
        <taxon>Eutrema</taxon>
    </lineage>
</organism>
<dbReference type="EMBL" id="KI517683">
    <property type="protein sequence ID" value="ESQ33563.1"/>
    <property type="molecule type" value="Genomic_DNA"/>
</dbReference>
<dbReference type="PANTHER" id="PTHR31286">
    <property type="entry name" value="GLYCINE-RICH CELL WALL STRUCTURAL PROTEIN 1.8-LIKE"/>
    <property type="match status" value="1"/>
</dbReference>
<evidence type="ECO:0000313" key="3">
    <source>
        <dbReference type="Proteomes" id="UP000030689"/>
    </source>
</evidence>
<reference evidence="2 3" key="1">
    <citation type="journal article" date="2013" name="Front. Plant Sci.">
        <title>The Reference Genome of the Halophytic Plant Eutrema salsugineum.</title>
        <authorList>
            <person name="Yang R."/>
            <person name="Jarvis D.E."/>
            <person name="Chen H."/>
            <person name="Beilstein M.A."/>
            <person name="Grimwood J."/>
            <person name="Jenkins J."/>
            <person name="Shu S."/>
            <person name="Prochnik S."/>
            <person name="Xin M."/>
            <person name="Ma C."/>
            <person name="Schmutz J."/>
            <person name="Wing R.A."/>
            <person name="Mitchell-Olds T."/>
            <person name="Schumaker K.S."/>
            <person name="Wang X."/>
        </authorList>
    </citation>
    <scope>NUCLEOTIDE SEQUENCE [LARGE SCALE GENOMIC DNA]</scope>
</reference>
<accession>V4L1F6</accession>
<feature type="compositionally biased region" description="Acidic residues" evidence="1">
    <location>
        <begin position="286"/>
        <end position="310"/>
    </location>
</feature>
<evidence type="ECO:0000256" key="1">
    <source>
        <dbReference type="SAM" id="MobiDB-lite"/>
    </source>
</evidence>
<feature type="compositionally biased region" description="Polar residues" evidence="1">
    <location>
        <begin position="188"/>
        <end position="200"/>
    </location>
</feature>
<feature type="region of interest" description="Disordered" evidence="1">
    <location>
        <begin position="1"/>
        <end position="40"/>
    </location>
</feature>
<proteinExistence type="predicted"/>
<evidence type="ECO:0000313" key="2">
    <source>
        <dbReference type="EMBL" id="ESQ33563.1"/>
    </source>
</evidence>
<feature type="compositionally biased region" description="Low complexity" evidence="1">
    <location>
        <begin position="176"/>
        <end position="185"/>
    </location>
</feature>
<dbReference type="KEGG" id="eus:EUTSA_v10009948mg"/>
<dbReference type="Gramene" id="ESQ33563">
    <property type="protein sequence ID" value="ESQ33563"/>
    <property type="gene ID" value="EUTSA_v10009948mg"/>
</dbReference>
<sequence length="339" mass="36659">MMTVGNPSGNKNRQVRRVSVGNETPIKSKPTETPWFIKPSGIRRNNASSGIRRKNCVCPAATISIPEITTVPVWLTLNNIPDQLYSILGIKWIASGIREPMLTEKPWLDPTQMGKAKILVEVKLDRPFPKRVALTNESDTITMVDVLCSWLPSVCSGCGQLGHKATRCLLLSAKSSGSASSPYAAEVNVSSKEQDSNSLHLNGRDSLAPDTSRKTSQTGTSNTDPTLLSLPALAGKNINDTQTLKASSKEASTSKQCTSPVGQEKFLRRTFSSSALKTNRFAALDSSEDDVKDSTDDDVEDPPPVEEAEPTDFMTPQGKRSCEIGICGHRGRGRRGGCN</sequence>
<name>V4L1F6_EUTSA</name>
<dbReference type="PANTHER" id="PTHR31286:SF63">
    <property type="entry name" value="DUF4283 DOMAIN-CONTAINING PROTEIN"/>
    <property type="match status" value="1"/>
</dbReference>
<feature type="compositionally biased region" description="Polar residues" evidence="1">
    <location>
        <begin position="1"/>
        <end position="12"/>
    </location>
</feature>
<protein>
    <submittedName>
        <fullName evidence="2">Uncharacterized protein</fullName>
    </submittedName>
</protein>
<feature type="region of interest" description="Disordered" evidence="1">
    <location>
        <begin position="176"/>
        <end position="233"/>
    </location>
</feature>
<keyword evidence="3" id="KW-1185">Reference proteome</keyword>
<gene>
    <name evidence="2" type="ORF">EUTSA_v10009948mg</name>
</gene>
<dbReference type="OMA" id="EIGICGH"/>
<dbReference type="Proteomes" id="UP000030689">
    <property type="component" value="Unassembled WGS sequence"/>
</dbReference>
<dbReference type="eggNOG" id="KOG1075">
    <property type="taxonomic scope" value="Eukaryota"/>
</dbReference>
<dbReference type="InterPro" id="IPR040256">
    <property type="entry name" value="At4g02000-like"/>
</dbReference>
<feature type="compositionally biased region" description="Polar residues" evidence="1">
    <location>
        <begin position="214"/>
        <end position="226"/>
    </location>
</feature>